<dbReference type="EMBL" id="SRYB01000011">
    <property type="protein sequence ID" value="TGY78762.1"/>
    <property type="molecule type" value="Genomic_DNA"/>
</dbReference>
<protein>
    <submittedName>
        <fullName evidence="1">SDR family NAD(P)-dependent oxidoreductase</fullName>
    </submittedName>
</protein>
<evidence type="ECO:0000313" key="1">
    <source>
        <dbReference type="EMBL" id="TGY78762.1"/>
    </source>
</evidence>
<organism evidence="1 2">
    <name type="scientific">Lepagella muris</name>
    <dbReference type="NCBI Taxonomy" id="3032870"/>
    <lineage>
        <taxon>Bacteria</taxon>
        <taxon>Pseudomonadati</taxon>
        <taxon>Bacteroidota</taxon>
        <taxon>Bacteroidia</taxon>
        <taxon>Bacteroidales</taxon>
        <taxon>Muribaculaceae</taxon>
        <taxon>Lepagella</taxon>
    </lineage>
</organism>
<evidence type="ECO:0000313" key="2">
    <source>
        <dbReference type="Proteomes" id="UP000306319"/>
    </source>
</evidence>
<sequence length="250" mass="27963">MNKIIIMGATSGIGFLVAQRMAEKGWKVGACGRNVASLNALKSDYPDNIFTAQIDITREKATERLTALINEMGGMDVYFHVSGVGYDNTELSEDKEMKTLETNVIGFARMIGEAYRYFRDNKVKGKIAAVTSVAGTKGIAQLAAYSSSKKFQQTYLTALNQLANNEGASIKFCDIRPGWIHTPLLKEGYSYPMEMTLDYAVPRIMKAMLRGKRVATVDWRWGILTSLWRLIPTSLWVRLNIPLNMKLSDK</sequence>
<gene>
    <name evidence="1" type="ORF">E5331_09320</name>
</gene>
<accession>A0AC61RH45</accession>
<dbReference type="Proteomes" id="UP000306319">
    <property type="component" value="Unassembled WGS sequence"/>
</dbReference>
<keyword evidence="2" id="KW-1185">Reference proteome</keyword>
<name>A0AC61RH45_9BACT</name>
<comment type="caution">
    <text evidence="1">The sequence shown here is derived from an EMBL/GenBank/DDBJ whole genome shotgun (WGS) entry which is preliminary data.</text>
</comment>
<proteinExistence type="predicted"/>
<reference evidence="1" key="1">
    <citation type="submission" date="2019-04" db="EMBL/GenBank/DDBJ databases">
        <title>Microbes associate with the intestines of laboratory mice.</title>
        <authorList>
            <person name="Navarre W."/>
            <person name="Wong E."/>
            <person name="Huang K."/>
            <person name="Tropini C."/>
            <person name="Ng K."/>
            <person name="Yu B."/>
        </authorList>
    </citation>
    <scope>NUCLEOTIDE SEQUENCE</scope>
    <source>
        <strain evidence="1">NM04_E33</strain>
    </source>
</reference>